<feature type="chain" id="PRO_5012862412" description="Tetratricopeptide repeat-containing protein" evidence="3">
    <location>
        <begin position="22"/>
        <end position="569"/>
    </location>
</feature>
<organism evidence="4 5">
    <name type="scientific">Maribacter ulvicola</name>
    <dbReference type="NCBI Taxonomy" id="228959"/>
    <lineage>
        <taxon>Bacteria</taxon>
        <taxon>Pseudomonadati</taxon>
        <taxon>Bacteroidota</taxon>
        <taxon>Flavobacteriia</taxon>
        <taxon>Flavobacteriales</taxon>
        <taxon>Flavobacteriaceae</taxon>
        <taxon>Maribacter</taxon>
    </lineage>
</organism>
<accession>A0A1N6UE30</accession>
<feature type="transmembrane region" description="Helical" evidence="2">
    <location>
        <begin position="381"/>
        <end position="400"/>
    </location>
</feature>
<name>A0A1N6UE30_9FLAO</name>
<gene>
    <name evidence="4" type="ORF">SAMN05421797_102308</name>
</gene>
<dbReference type="GO" id="GO:0006355">
    <property type="term" value="P:regulation of DNA-templated transcription"/>
    <property type="evidence" value="ECO:0007669"/>
    <property type="project" value="InterPro"/>
</dbReference>
<evidence type="ECO:0000313" key="5">
    <source>
        <dbReference type="Proteomes" id="UP000186953"/>
    </source>
</evidence>
<dbReference type="RefSeq" id="WP_076548270.1">
    <property type="nucleotide sequence ID" value="NZ_FTMA01000002.1"/>
</dbReference>
<evidence type="ECO:0000313" key="4">
    <source>
        <dbReference type="EMBL" id="SIQ63822.1"/>
    </source>
</evidence>
<proteinExistence type="predicted"/>
<dbReference type="SUPFAM" id="SSF46894">
    <property type="entry name" value="C-terminal effector domain of the bipartite response regulators"/>
    <property type="match status" value="1"/>
</dbReference>
<dbReference type="Proteomes" id="UP000186953">
    <property type="component" value="Unassembled WGS sequence"/>
</dbReference>
<dbReference type="GO" id="GO:0003677">
    <property type="term" value="F:DNA binding"/>
    <property type="evidence" value="ECO:0007669"/>
    <property type="project" value="InterPro"/>
</dbReference>
<keyword evidence="3" id="KW-0732">Signal</keyword>
<evidence type="ECO:0000256" key="1">
    <source>
        <dbReference type="SAM" id="Coils"/>
    </source>
</evidence>
<keyword evidence="2" id="KW-1133">Transmembrane helix</keyword>
<dbReference type="InterPro" id="IPR011990">
    <property type="entry name" value="TPR-like_helical_dom_sf"/>
</dbReference>
<keyword evidence="2" id="KW-0472">Membrane</keyword>
<evidence type="ECO:0000256" key="2">
    <source>
        <dbReference type="SAM" id="Phobius"/>
    </source>
</evidence>
<dbReference type="InterPro" id="IPR016032">
    <property type="entry name" value="Sig_transdc_resp-reg_C-effctor"/>
</dbReference>
<dbReference type="SUPFAM" id="SSF48452">
    <property type="entry name" value="TPR-like"/>
    <property type="match status" value="1"/>
</dbReference>
<dbReference type="Gene3D" id="1.25.40.10">
    <property type="entry name" value="Tetratricopeptide repeat domain"/>
    <property type="match status" value="1"/>
</dbReference>
<feature type="signal peptide" evidence="3">
    <location>
        <begin position="1"/>
        <end position="21"/>
    </location>
</feature>
<dbReference type="STRING" id="228959.SAMN05421797_102308"/>
<dbReference type="EMBL" id="FTMA01000002">
    <property type="protein sequence ID" value="SIQ63822.1"/>
    <property type="molecule type" value="Genomic_DNA"/>
</dbReference>
<sequence length="569" mass="67078">MNLIKPYLLYVVLLISSFAVSQHTLSNQESLDKYYELHEIIKTKNIKLNDEIYWAYYFEIDDLVNQITNNHELVLLHYYTYAYNCRYLGLTKEAIHLYNKFFTYYTKNELLFTPQEKVKFTHYRAQSYGYLADVYAKASLLDSAGITHRKNIKFTKKLKNLNRASALNNYGLFFYWTKKELDSALLYFNQSLVLTKSIQPINHLLGSVRDNIADIYVEQGKIAEANELYRDNFEFYQVSKLKKSNDKDFQSLDAVRLAAAGAQLINTSIDLNQLEEVDNVLHQMHQILIDSKSTKNLEPSSRLQYLQAKERVLFVQNKIEDAYKLSKKTRHLSDSIVKVNFERQYLVKNMIDDVAFQRLKTKYAIEKELKENKIKNQELKLWIISISSISVLGFFLSLYFNRKQHIINAQNRQQIAELKNKKLKSEIESKQRDLSDFALNLTQNQEWAIALANKLSYLKTTKGRERKKLFDAFEKELQNRINFDMDTNTFYQKLDQLSDVFYKELNTKFPNLSKTEKRLCSLIRLKIESHKIAVLQNITLSSVNTSRYRLRKKLNLSKNEDLDNYIQSL</sequence>
<feature type="coiled-coil region" evidence="1">
    <location>
        <begin position="406"/>
        <end position="440"/>
    </location>
</feature>
<keyword evidence="2" id="KW-0812">Transmembrane</keyword>
<evidence type="ECO:0008006" key="6">
    <source>
        <dbReference type="Google" id="ProtNLM"/>
    </source>
</evidence>
<keyword evidence="5" id="KW-1185">Reference proteome</keyword>
<keyword evidence="1" id="KW-0175">Coiled coil</keyword>
<reference evidence="5" key="1">
    <citation type="submission" date="2017-01" db="EMBL/GenBank/DDBJ databases">
        <authorList>
            <person name="Varghese N."/>
            <person name="Submissions S."/>
        </authorList>
    </citation>
    <scope>NUCLEOTIDE SEQUENCE [LARGE SCALE GENOMIC DNA]</scope>
    <source>
        <strain evidence="5">DSM 15366</strain>
    </source>
</reference>
<dbReference type="OrthoDB" id="9806704at2"/>
<protein>
    <recommendedName>
        <fullName evidence="6">Tetratricopeptide repeat-containing protein</fullName>
    </recommendedName>
</protein>
<evidence type="ECO:0000256" key="3">
    <source>
        <dbReference type="SAM" id="SignalP"/>
    </source>
</evidence>
<dbReference type="AlphaFoldDB" id="A0A1N6UE30"/>